<dbReference type="InterPro" id="IPR032675">
    <property type="entry name" value="LRR_dom_sf"/>
</dbReference>
<dbReference type="SUPFAM" id="SSF52047">
    <property type="entry name" value="RNI-like"/>
    <property type="match status" value="2"/>
</dbReference>
<dbReference type="OrthoDB" id="360979at2759"/>
<feature type="region of interest" description="Disordered" evidence="1">
    <location>
        <begin position="344"/>
        <end position="366"/>
    </location>
</feature>
<feature type="region of interest" description="Disordered" evidence="1">
    <location>
        <begin position="266"/>
        <end position="316"/>
    </location>
</feature>
<feature type="region of interest" description="Disordered" evidence="1">
    <location>
        <begin position="523"/>
        <end position="572"/>
    </location>
</feature>
<evidence type="ECO:0000313" key="2">
    <source>
        <dbReference type="EMBL" id="KMZ78828.1"/>
    </source>
</evidence>
<dbReference type="Proteomes" id="UP000053562">
    <property type="component" value="Unassembled WGS sequence"/>
</dbReference>
<name>A0A0J9UZ80_PLAVI</name>
<feature type="compositionally biased region" description="Basic and acidic residues" evidence="1">
    <location>
        <begin position="269"/>
        <end position="297"/>
    </location>
</feature>
<dbReference type="EMBL" id="KQ234361">
    <property type="protein sequence ID" value="KMZ78828.1"/>
    <property type="molecule type" value="Genomic_DNA"/>
</dbReference>
<gene>
    <name evidence="2" type="ORF">PVIIG_00223</name>
</gene>
<protein>
    <recommendedName>
        <fullName evidence="4">Leucine-rich repeat protein</fullName>
    </recommendedName>
</protein>
<proteinExistence type="predicted"/>
<feature type="compositionally biased region" description="Basic and acidic residues" evidence="1">
    <location>
        <begin position="544"/>
        <end position="572"/>
    </location>
</feature>
<sequence>MDNPLKVTKDRLTNLNAAFISTIECGETSHNSDEELFADKHGSTKFDENANQYCKIGSEYMHKFENLEKKEHDNIDLKFVAPRDNNMTLVDPSYIRERDFGGDGDYINVSFVNDFIKVSKDEIRAGQKDFHGGSYNFTYKDGDNKKNYEYINATNEYFITKNVEEKMTNTGMTAENFFADSKMLLYEDGMNKWSDKSRYLYFVDKEEQNNGNKKKKKFKDIRLNDALIVDNYEKVVYKQDPSSDKVKIENLILDVLNNDFDFDQDLDPDLDHDHDNDFESDENARSTEELEGEERGTAQDGRPNVRKKNEPLNIAPKKKSKYNRSYILDYLHYDNFFHDEEVNVSEESTSDNSDGELNEKGKCTSPNYTIGNKKEFDIKSNVHNLLAKVKTDLNVRDFSKFIPEKFNMDVFLSDQSESEEYQSDSDESMDCVLKKKKIQWNEKKIKEEMELLRKYDYVEELYSPGYCSRITQNLRDKYNKKRVNIYDLKKNQLYEQIKKDFIDEEQTKKAEENLQKFRLENLRVPEENPSADEDAELESVQGISEKDKMTDQGAPEVKHKGQDAGDDKTDSSLTFDHIESRSITNLKRKYKALKKSERPSGPELRRLKFYICRRVNKKKYLLKNLKSDKEERKKEKIRKAMKFSGQGGYNLLAKIQEDVNREEAEEEDEAKQLEEDDLFDINEIDTSEMNTSEYTYSSLTISSYEYLNIRVVHYNDNCYEKLFYHNDPRVNVTYLYDTVQFFLIHGDTDEQEEVKRERRDGGLPGWGPAPPRSVHHELYTTHYKQYITCYALSHCSHPAQRTSKGTLFMEILVYDLKFYRPGKHIEEEALLYSLEINENASAKLEKKENDTSEMLLKTVNKKSGTIRCSIVGSKQQMSTIFNKIYKRILLVKYVKYLNSISSGVIENAVNYFLLESKTLNLKNVPYNKNADKIILSPSKNVANICTLNLANRTMSIEDLSEFLSISNVKQCTSLNLTKNPLFQDLVFQRIKKDMDYTIKCFKSLQVKELILDFTDLSSQSAEYFIANILLSTSISFLSLVSCELKSNNVSNIVSIAKHSLNGGRRFATAISYVNAEFNKLSYYDVVSLLNILFELNKDFKMLYICGNSIQSDIFDISFEFKRRKSFIEMHKFVKSPPDIFHVDTIDQVRDSYPCNLRGFAELFEDGKVTQVTFELYFSYLHVVKPKERLYTIRNISVVRKDTMSIVVIEALLNNKEVKIKLNLFKENITLLFHSIVRESFIGKAYYQEQISNGREVNDNVLNYFIMRSENEINFYHYNVTREEIHFVLDLCKKGVVKNVNLGHCYLRNEDILYFNSVKKEPYGIKIYKLSVGNNLIDSNVDMKELITFLSNFTIFFKINLSDLKIGTNPSICEFFFYLLNNTKCKIISLDNCDLGNAFLLSVNRNIVELNKNSYLTILSMQHNSFSDKKGMLKFLNNIISTCKSIEKIKVYTNYISEEDARLITKYTIKRDVVSFQYTYDTSTSTQNDMIKVAKIAKNKINNDVEYSADMTEHERKIIEEFFEKKQNERAANGRGAGAEAGEKGGEKADDHKFVNRYNLDDLKSRKIKYCVMK</sequence>
<feature type="region of interest" description="Disordered" evidence="1">
    <location>
        <begin position="1528"/>
        <end position="1547"/>
    </location>
</feature>
<evidence type="ECO:0008006" key="4">
    <source>
        <dbReference type="Google" id="ProtNLM"/>
    </source>
</evidence>
<feature type="compositionally biased region" description="Low complexity" evidence="1">
    <location>
        <begin position="1529"/>
        <end position="1539"/>
    </location>
</feature>
<reference evidence="2 3" key="1">
    <citation type="submission" date="2011-08" db="EMBL/GenBank/DDBJ databases">
        <title>The Genome Sequence of Plasmodium vivax India VII.</title>
        <authorList>
            <consortium name="The Broad Institute Genome Sequencing Platform"/>
            <consortium name="The Broad Institute Genome Sequencing Center for Infectious Disease"/>
            <person name="Neafsey D."/>
            <person name="Carlton J."/>
            <person name="Barnwell J."/>
            <person name="Collins W."/>
            <person name="Escalante A."/>
            <person name="Mullikin J."/>
            <person name="Saul A."/>
            <person name="Guigo R."/>
            <person name="Camara F."/>
            <person name="Young S.K."/>
            <person name="Zeng Q."/>
            <person name="Gargeya S."/>
            <person name="Fitzgerald M."/>
            <person name="Haas B."/>
            <person name="Abouelleil A."/>
            <person name="Alvarado L."/>
            <person name="Arachchi H.M."/>
            <person name="Berlin A."/>
            <person name="Brown A."/>
            <person name="Chapman S.B."/>
            <person name="Chen Z."/>
            <person name="Dunbar C."/>
            <person name="Freedman E."/>
            <person name="Gearin G."/>
            <person name="Gellesch M."/>
            <person name="Goldberg J."/>
            <person name="Griggs A."/>
            <person name="Gujja S."/>
            <person name="Heiman D."/>
            <person name="Howarth C."/>
            <person name="Larson L."/>
            <person name="Lui A."/>
            <person name="MacDonald P.J.P."/>
            <person name="Montmayeur A."/>
            <person name="Murphy C."/>
            <person name="Neiman D."/>
            <person name="Pearson M."/>
            <person name="Priest M."/>
            <person name="Roberts A."/>
            <person name="Saif S."/>
            <person name="Shea T."/>
            <person name="Shenoy N."/>
            <person name="Sisk P."/>
            <person name="Stolte C."/>
            <person name="Sykes S."/>
            <person name="Wortman J."/>
            <person name="Nusbaum C."/>
            <person name="Birren B."/>
        </authorList>
    </citation>
    <scope>NUCLEOTIDE SEQUENCE [LARGE SCALE GENOMIC DNA]</scope>
    <source>
        <strain evidence="2 3">India VII</strain>
    </source>
</reference>
<organism evidence="2 3">
    <name type="scientific">Plasmodium vivax India VII</name>
    <dbReference type="NCBI Taxonomy" id="1077284"/>
    <lineage>
        <taxon>Eukaryota</taxon>
        <taxon>Sar</taxon>
        <taxon>Alveolata</taxon>
        <taxon>Apicomplexa</taxon>
        <taxon>Aconoidasida</taxon>
        <taxon>Haemosporida</taxon>
        <taxon>Plasmodiidae</taxon>
        <taxon>Plasmodium</taxon>
        <taxon>Plasmodium (Plasmodium)</taxon>
    </lineage>
</organism>
<evidence type="ECO:0000256" key="1">
    <source>
        <dbReference type="SAM" id="MobiDB-lite"/>
    </source>
</evidence>
<accession>A0A0J9UZ80</accession>
<evidence type="ECO:0000313" key="3">
    <source>
        <dbReference type="Proteomes" id="UP000053562"/>
    </source>
</evidence>
<dbReference type="Gene3D" id="3.80.10.10">
    <property type="entry name" value="Ribonuclease Inhibitor"/>
    <property type="match status" value="2"/>
</dbReference>